<evidence type="ECO:0000256" key="1">
    <source>
        <dbReference type="SAM" id="MobiDB-lite"/>
    </source>
</evidence>
<keyword evidence="3" id="KW-1185">Reference proteome</keyword>
<feature type="region of interest" description="Disordered" evidence="1">
    <location>
        <begin position="350"/>
        <end position="380"/>
    </location>
</feature>
<feature type="compositionally biased region" description="Low complexity" evidence="1">
    <location>
        <begin position="297"/>
        <end position="309"/>
    </location>
</feature>
<feature type="region of interest" description="Disordered" evidence="1">
    <location>
        <begin position="154"/>
        <end position="315"/>
    </location>
</feature>
<protein>
    <recommendedName>
        <fullName evidence="4">C2H2-type domain-containing protein</fullName>
    </recommendedName>
</protein>
<organism evidence="2 3">
    <name type="scientific">Psilocybe cyanescens</name>
    <dbReference type="NCBI Taxonomy" id="93625"/>
    <lineage>
        <taxon>Eukaryota</taxon>
        <taxon>Fungi</taxon>
        <taxon>Dikarya</taxon>
        <taxon>Basidiomycota</taxon>
        <taxon>Agaricomycotina</taxon>
        <taxon>Agaricomycetes</taxon>
        <taxon>Agaricomycetidae</taxon>
        <taxon>Agaricales</taxon>
        <taxon>Agaricineae</taxon>
        <taxon>Strophariaceae</taxon>
        <taxon>Psilocybe</taxon>
    </lineage>
</organism>
<gene>
    <name evidence="2" type="ORF">CVT25_003507</name>
</gene>
<accession>A0A409WP21</accession>
<feature type="compositionally biased region" description="Low complexity" evidence="1">
    <location>
        <begin position="428"/>
        <end position="460"/>
    </location>
</feature>
<comment type="caution">
    <text evidence="2">The sequence shown here is derived from an EMBL/GenBank/DDBJ whole genome shotgun (WGS) entry which is preliminary data.</text>
</comment>
<sequence length="593" mass="66254">MTAFFRDVQSYSIKHATETPLTALDGLGSPSKDELQTSLFAEVIQTNPYHRHSVATTSSAALLWRSAQSQVKPYGCPNVDCNRTFTNIIGLNYHASQGYCNLFAESSQLSPSPSPSSVIQAKASIKDSQNITKSAARSFIRKLKLGSLSKVTGRLKDVRQNRQTPVEPAPASDNDVVHKQADTSRGRSKHRISRLASTPELSKPFRSETSPPSQLTKFPPPPPFDSRNTKSERQRMGQHKYPLHKRENLRREDPHREQNGIENGYSEHTTPGNHLRSRSLSSTRLSERDPVLSRPYSCRSSRSFPKSSSGDNSLLKPFSLTSPTYSISVSSSVTFEPGPDTQKSLNSLASTSRLAKPLPLSSHNLRREQKRNHRQGKRYLAHEDAPFISVGMYPRRVSSRSSFRSSSSIFSTERPVSLQSFSCLSVTSPKTSRPSSLHSSRSSISLSSSKRQSSNQSPVSQSLAFSRSAKRTSISLLPSWQSSPPPFVILEDFDSTHPLSGLIPSDTPREKIRQGFWNRRGDFLTADGYIVYAPPDRRYPEDLQTYPPPGIGFRDHNLQFTLHSPRPELPESIPSFGRPPERSYDSFVVYEYK</sequence>
<dbReference type="Proteomes" id="UP000283269">
    <property type="component" value="Unassembled WGS sequence"/>
</dbReference>
<dbReference type="OrthoDB" id="3255291at2759"/>
<reference evidence="2 3" key="1">
    <citation type="journal article" date="2018" name="Evol. Lett.">
        <title>Horizontal gene cluster transfer increased hallucinogenic mushroom diversity.</title>
        <authorList>
            <person name="Reynolds H.T."/>
            <person name="Vijayakumar V."/>
            <person name="Gluck-Thaler E."/>
            <person name="Korotkin H.B."/>
            <person name="Matheny P.B."/>
            <person name="Slot J.C."/>
        </authorList>
    </citation>
    <scope>NUCLEOTIDE SEQUENCE [LARGE SCALE GENOMIC DNA]</scope>
    <source>
        <strain evidence="2 3">2631</strain>
    </source>
</reference>
<feature type="compositionally biased region" description="Basic residues" evidence="1">
    <location>
        <begin position="368"/>
        <end position="379"/>
    </location>
</feature>
<feature type="compositionally biased region" description="Polar residues" evidence="1">
    <location>
        <begin position="207"/>
        <end position="216"/>
    </location>
</feature>
<feature type="compositionally biased region" description="Basic and acidic residues" evidence="1">
    <location>
        <begin position="244"/>
        <end position="259"/>
    </location>
</feature>
<dbReference type="AlphaFoldDB" id="A0A409WP21"/>
<dbReference type="EMBL" id="NHYD01003340">
    <property type="protein sequence ID" value="PPQ80247.1"/>
    <property type="molecule type" value="Genomic_DNA"/>
</dbReference>
<dbReference type="InParanoid" id="A0A409WP21"/>
<name>A0A409WP21_PSICY</name>
<evidence type="ECO:0008006" key="4">
    <source>
        <dbReference type="Google" id="ProtNLM"/>
    </source>
</evidence>
<dbReference type="STRING" id="93625.A0A409WP21"/>
<feature type="region of interest" description="Disordered" evidence="1">
    <location>
        <begin position="426"/>
        <end position="464"/>
    </location>
</feature>
<proteinExistence type="predicted"/>
<evidence type="ECO:0000313" key="2">
    <source>
        <dbReference type="EMBL" id="PPQ80247.1"/>
    </source>
</evidence>
<feature type="compositionally biased region" description="Basic and acidic residues" evidence="1">
    <location>
        <begin position="175"/>
        <end position="185"/>
    </location>
</feature>
<evidence type="ECO:0000313" key="3">
    <source>
        <dbReference type="Proteomes" id="UP000283269"/>
    </source>
</evidence>